<dbReference type="Gene3D" id="3.40.190.10">
    <property type="entry name" value="Periplasmic binding protein-like II"/>
    <property type="match status" value="2"/>
</dbReference>
<dbReference type="Pfam" id="PF00497">
    <property type="entry name" value="SBP_bac_3"/>
    <property type="match status" value="1"/>
</dbReference>
<feature type="transmembrane region" description="Helical" evidence="4">
    <location>
        <begin position="6"/>
        <end position="28"/>
    </location>
</feature>
<dbReference type="SUPFAM" id="SSF53955">
    <property type="entry name" value="Lysozyme-like"/>
    <property type="match status" value="1"/>
</dbReference>
<accession>A0A1H2DPH9</accession>
<dbReference type="GO" id="GO:0009279">
    <property type="term" value="C:cell outer membrane"/>
    <property type="evidence" value="ECO:0007669"/>
    <property type="project" value="UniProtKB-SubCell"/>
</dbReference>
<dbReference type="InterPro" id="IPR023346">
    <property type="entry name" value="Lysozyme-like_dom_sf"/>
</dbReference>
<evidence type="ECO:0000256" key="3">
    <source>
        <dbReference type="ARBA" id="ARBA00023237"/>
    </source>
</evidence>
<dbReference type="CDD" id="cd13403">
    <property type="entry name" value="MLTF-like"/>
    <property type="match status" value="1"/>
</dbReference>
<keyword evidence="4" id="KW-1133">Transmembrane helix</keyword>
<dbReference type="NCBIfam" id="NF008112">
    <property type="entry name" value="PRK10859.1"/>
    <property type="match status" value="1"/>
</dbReference>
<evidence type="ECO:0000256" key="2">
    <source>
        <dbReference type="ARBA" id="ARBA00022729"/>
    </source>
</evidence>
<keyword evidence="7" id="KW-1185">Reference proteome</keyword>
<dbReference type="PANTHER" id="PTHR35936:SF32">
    <property type="entry name" value="MEMBRANE-BOUND LYTIC MUREIN TRANSGLYCOSYLASE F"/>
    <property type="match status" value="1"/>
</dbReference>
<protein>
    <submittedName>
        <fullName evidence="6">Membrane-bound lytic murein transglycosylase F</fullName>
    </submittedName>
</protein>
<dbReference type="Proteomes" id="UP000199608">
    <property type="component" value="Unassembled WGS sequence"/>
</dbReference>
<dbReference type="EMBL" id="FNLL01000001">
    <property type="protein sequence ID" value="SDT84759.1"/>
    <property type="molecule type" value="Genomic_DNA"/>
</dbReference>
<evidence type="ECO:0000256" key="4">
    <source>
        <dbReference type="SAM" id="Phobius"/>
    </source>
</evidence>
<dbReference type="PANTHER" id="PTHR35936">
    <property type="entry name" value="MEMBRANE-BOUND LYTIC MUREIN TRANSGLYCOSYLASE F"/>
    <property type="match status" value="1"/>
</dbReference>
<dbReference type="RefSeq" id="WP_092229864.1">
    <property type="nucleotide sequence ID" value="NZ_FNLL01000001.1"/>
</dbReference>
<sequence length="460" mass="54236">MKNFYLHYFILIHLLVLTSFFVFFSVLIHNREADPNLSRLERIEKTRVMRLITTNSINTCYWYNDRPTGFEYDLAREFADFLNVDLDIVTPGRNNMFSYLEQGKGDFIASGLAITKKRLEDVNFSIPYMTVQQHIVHHKLVFGPKNIKGLNLQTIDIPRGTSYQARLEEIKNSGIDLNYILHNNIPKEELIRMVYNQEIKFTIADNTIAYLNQRYYPDIRIGIPVQEKEYLAWAVNKNDSQLLEQMNKFFLYANETGILNRITDKYYSNIENSDLFDLKIFHHRIKTRLPKYKKIIVEESMKYDFDWKLLAAAIYQESHFNPNAISFTNVMGLMQVTTVTAEEMGIENRLIPAQSIKAGIKYLDKMVKRFDYLEDEYERMLFALASYNVGYGHVMDAIRIAEDMGWDGTKWQNLKAALPLLSKSKYYTKTQYGYARGWEPVQYVERILTYFDILKQKKIY</sequence>
<keyword evidence="4" id="KW-0472">Membrane</keyword>
<dbReference type="CDD" id="cd01009">
    <property type="entry name" value="PBP2_YfhD_N"/>
    <property type="match status" value="1"/>
</dbReference>
<proteinExistence type="predicted"/>
<keyword evidence="4" id="KW-0812">Transmembrane</keyword>
<comment type="subcellular location">
    <subcellularLocation>
        <location evidence="1">Cell outer membrane</location>
        <topology evidence="1">Peripheral membrane protein</topology>
    </subcellularLocation>
</comment>
<name>A0A1H2DPH9_9BACT</name>
<keyword evidence="2" id="KW-0732">Signal</keyword>
<organism evidence="6 7">
    <name type="scientific">Desulfobacula phenolica</name>
    <dbReference type="NCBI Taxonomy" id="90732"/>
    <lineage>
        <taxon>Bacteria</taxon>
        <taxon>Pseudomonadati</taxon>
        <taxon>Thermodesulfobacteriota</taxon>
        <taxon>Desulfobacteria</taxon>
        <taxon>Desulfobacterales</taxon>
        <taxon>Desulfobacteraceae</taxon>
        <taxon>Desulfobacula</taxon>
    </lineage>
</organism>
<dbReference type="InterPro" id="IPR001638">
    <property type="entry name" value="Solute-binding_3/MltF_N"/>
</dbReference>
<dbReference type="SMART" id="SM00062">
    <property type="entry name" value="PBPb"/>
    <property type="match status" value="1"/>
</dbReference>
<gene>
    <name evidence="6" type="ORF">SAMN04487931_101375</name>
</gene>
<feature type="domain" description="Solute-binding protein family 3/N-terminal" evidence="5">
    <location>
        <begin position="48"/>
        <end position="270"/>
    </location>
</feature>
<dbReference type="AlphaFoldDB" id="A0A1H2DPH9"/>
<dbReference type="InterPro" id="IPR008258">
    <property type="entry name" value="Transglycosylase_SLT_dom_1"/>
</dbReference>
<evidence type="ECO:0000313" key="7">
    <source>
        <dbReference type="Proteomes" id="UP000199608"/>
    </source>
</evidence>
<reference evidence="7" key="1">
    <citation type="submission" date="2016-10" db="EMBL/GenBank/DDBJ databases">
        <authorList>
            <person name="Varghese N."/>
            <person name="Submissions S."/>
        </authorList>
    </citation>
    <scope>NUCLEOTIDE SEQUENCE [LARGE SCALE GENOMIC DNA]</scope>
    <source>
        <strain evidence="7">DSM 3384</strain>
    </source>
</reference>
<dbReference type="Gene3D" id="1.10.530.10">
    <property type="match status" value="1"/>
</dbReference>
<dbReference type="SUPFAM" id="SSF53850">
    <property type="entry name" value="Periplasmic binding protein-like II"/>
    <property type="match status" value="1"/>
</dbReference>
<dbReference type="Pfam" id="PF01464">
    <property type="entry name" value="SLT"/>
    <property type="match status" value="1"/>
</dbReference>
<evidence type="ECO:0000313" key="6">
    <source>
        <dbReference type="EMBL" id="SDT84759.1"/>
    </source>
</evidence>
<evidence type="ECO:0000256" key="1">
    <source>
        <dbReference type="ARBA" id="ARBA00004339"/>
    </source>
</evidence>
<evidence type="ECO:0000259" key="5">
    <source>
        <dbReference type="SMART" id="SM00062"/>
    </source>
</evidence>
<keyword evidence="3" id="KW-0998">Cell outer membrane</keyword>